<accession>A0ABZ3IZ75</accession>
<dbReference type="Gene3D" id="3.40.190.10">
    <property type="entry name" value="Periplasmic binding protein-like II"/>
    <property type="match status" value="1"/>
</dbReference>
<dbReference type="SUPFAM" id="SSF53850">
    <property type="entry name" value="Periplasmic binding protein-like II"/>
    <property type="match status" value="1"/>
</dbReference>
<keyword evidence="1 2" id="KW-0732">Signal</keyword>
<feature type="chain" id="PRO_5045113500" description="Solute-binding protein family 5 domain-containing protein" evidence="2">
    <location>
        <begin position="23"/>
        <end position="532"/>
    </location>
</feature>
<dbReference type="Proteomes" id="UP000216052">
    <property type="component" value="Chromosome"/>
</dbReference>
<proteinExistence type="predicted"/>
<name>A0ABZ3IZ75_SPOA4</name>
<organism evidence="4 5">
    <name type="scientific">Sporomusa acidovorans (strain ATCC 49682 / DSM 3132 / Mol)</name>
    <dbReference type="NCBI Taxonomy" id="1123286"/>
    <lineage>
        <taxon>Bacteria</taxon>
        <taxon>Bacillati</taxon>
        <taxon>Bacillota</taxon>
        <taxon>Negativicutes</taxon>
        <taxon>Selenomonadales</taxon>
        <taxon>Sporomusaceae</taxon>
        <taxon>Sporomusa</taxon>
    </lineage>
</organism>
<evidence type="ECO:0000313" key="4">
    <source>
        <dbReference type="EMBL" id="XFO70991.1"/>
    </source>
</evidence>
<feature type="domain" description="Solute-binding protein family 5" evidence="3">
    <location>
        <begin position="81"/>
        <end position="446"/>
    </location>
</feature>
<dbReference type="PROSITE" id="PS51257">
    <property type="entry name" value="PROKAR_LIPOPROTEIN"/>
    <property type="match status" value="1"/>
</dbReference>
<dbReference type="CDD" id="cd08520">
    <property type="entry name" value="PBP2_NikA_DppA_OppA_like_21"/>
    <property type="match status" value="1"/>
</dbReference>
<reference evidence="4" key="1">
    <citation type="submission" date="2024-05" db="EMBL/GenBank/DDBJ databases">
        <title>Isolation and characterization of Sporomusa carbonis sp. nov., a carboxydotrophic hydrogenogen in the genus of Sporomusa isolated from a charcoal burning pile.</title>
        <authorList>
            <person name="Boeer T."/>
            <person name="Rosenbaum F."/>
            <person name="Eysell L."/>
            <person name="Mueller V."/>
            <person name="Daniel R."/>
            <person name="Poehlein A."/>
        </authorList>
    </citation>
    <scope>NUCLEOTIDE SEQUENCE [LARGE SCALE GENOMIC DNA]</scope>
    <source>
        <strain evidence="4">DSM 3132</strain>
    </source>
</reference>
<dbReference type="PANTHER" id="PTHR30290:SF64">
    <property type="entry name" value="ABC TRANSPORTER PERIPLASMIC BINDING PROTEIN"/>
    <property type="match status" value="1"/>
</dbReference>
<dbReference type="Gene3D" id="3.10.105.10">
    <property type="entry name" value="Dipeptide-binding Protein, Domain 3"/>
    <property type="match status" value="1"/>
</dbReference>
<evidence type="ECO:0000256" key="2">
    <source>
        <dbReference type="SAM" id="SignalP"/>
    </source>
</evidence>
<dbReference type="Gene3D" id="3.90.76.10">
    <property type="entry name" value="Dipeptide-binding Protein, Domain 1"/>
    <property type="match status" value="1"/>
</dbReference>
<evidence type="ECO:0000256" key="1">
    <source>
        <dbReference type="ARBA" id="ARBA00022729"/>
    </source>
</evidence>
<protein>
    <recommendedName>
        <fullName evidence="3">Solute-binding protein family 5 domain-containing protein</fullName>
    </recommendedName>
</protein>
<dbReference type="EMBL" id="CP155571">
    <property type="protein sequence ID" value="XFO70991.1"/>
    <property type="molecule type" value="Genomic_DNA"/>
</dbReference>
<gene>
    <name evidence="4" type="ORF">SPACI_009910</name>
</gene>
<evidence type="ECO:0000313" key="5">
    <source>
        <dbReference type="Proteomes" id="UP000216052"/>
    </source>
</evidence>
<dbReference type="Pfam" id="PF00496">
    <property type="entry name" value="SBP_bac_5"/>
    <property type="match status" value="1"/>
</dbReference>
<feature type="signal peptide" evidence="2">
    <location>
        <begin position="1"/>
        <end position="22"/>
    </location>
</feature>
<dbReference type="InterPro" id="IPR039424">
    <property type="entry name" value="SBP_5"/>
</dbReference>
<keyword evidence="5" id="KW-1185">Reference proteome</keyword>
<sequence>MTGNKCLLIALLVMSLTFSLLGCGGSPTSPASQVGNQVYTIADATGDYGFPSPFAHYARGPGYIRMSMLFDTLIWKDANGYIPSLAAKWEYRPDDNAYLFTLVESATWHDGQKITATDVVFTFDYLKKHSYQTTDTTMVKTVEAVDSQTVKIILSRPYAPFLEQVAGTVPILPKHIWQSITDPAQFRQPEALVGSGPFKLVDYNKEQGSYLYEAYDGYYQGKAKFQQLKFIKMNADMAAAALKQHQVDMAQIPFELAKPLEQAGLKILTMPHDWIAKLVINHQKEPFDNVDFRQALAYAIDRKALIETTLRGQALPGNPGLVPPDSQWCNPALAAMYPYSPDSARKLLARLGYSKAGSYWEKGGQPLAVELLVAAKAGAPGSPGERQGEFIKAQLEQLGIKVNLQALESKTLDSRINEGNFELALNGHGGLGADPNYLTNMILGKSFSSARYHQNQQLAGLLADQAALMDYAARKQRIDEIQSIFAADIPAIALYYPTWYYAYSNRADLYFTKQGIGSGVPIPLNKMSFINN</sequence>
<dbReference type="PIRSF" id="PIRSF002741">
    <property type="entry name" value="MppA"/>
    <property type="match status" value="1"/>
</dbReference>
<dbReference type="RefSeq" id="WP_211285181.1">
    <property type="nucleotide sequence ID" value="NZ_CP155571.1"/>
</dbReference>
<dbReference type="PANTHER" id="PTHR30290">
    <property type="entry name" value="PERIPLASMIC BINDING COMPONENT OF ABC TRANSPORTER"/>
    <property type="match status" value="1"/>
</dbReference>
<dbReference type="InterPro" id="IPR000914">
    <property type="entry name" value="SBP_5_dom"/>
</dbReference>
<evidence type="ECO:0000259" key="3">
    <source>
        <dbReference type="Pfam" id="PF00496"/>
    </source>
</evidence>
<dbReference type="InterPro" id="IPR030678">
    <property type="entry name" value="Peptide/Ni-bd"/>
</dbReference>